<protein>
    <submittedName>
        <fullName evidence="2">Uncharacterized protein</fullName>
    </submittedName>
</protein>
<dbReference type="EMBL" id="AUWU02000003">
    <property type="protein sequence ID" value="KAH0574635.1"/>
    <property type="molecule type" value="Genomic_DNA"/>
</dbReference>
<keyword evidence="1" id="KW-0103">Bromodomain</keyword>
<dbReference type="SUPFAM" id="SSF47370">
    <property type="entry name" value="Bromodomain"/>
    <property type="match status" value="1"/>
</dbReference>
<organism evidence="2">
    <name type="scientific">Spironucleus salmonicida</name>
    <dbReference type="NCBI Taxonomy" id="348837"/>
    <lineage>
        <taxon>Eukaryota</taxon>
        <taxon>Metamonada</taxon>
        <taxon>Diplomonadida</taxon>
        <taxon>Hexamitidae</taxon>
        <taxon>Hexamitinae</taxon>
        <taxon>Spironucleus</taxon>
    </lineage>
</organism>
<accession>V6LCT2</accession>
<reference evidence="2 3" key="1">
    <citation type="journal article" date="2014" name="PLoS Genet.">
        <title>The Genome of Spironucleus salmonicida Highlights a Fish Pathogen Adapted to Fluctuating Environments.</title>
        <authorList>
            <person name="Xu F."/>
            <person name="Jerlstrom-Hultqvist J."/>
            <person name="Einarsson E."/>
            <person name="Astvaldsson A."/>
            <person name="Svard S.G."/>
            <person name="Andersson J.O."/>
        </authorList>
    </citation>
    <scope>NUCLEOTIDE SEQUENCE</scope>
    <source>
        <strain evidence="3">ATCC 50377</strain>
    </source>
</reference>
<keyword evidence="4" id="KW-1185">Reference proteome</keyword>
<dbReference type="VEuPathDB" id="GiardiaDB:SS50377_22250"/>
<dbReference type="EMBL" id="KI546166">
    <property type="protein sequence ID" value="EST42257.1"/>
    <property type="molecule type" value="Genomic_DNA"/>
</dbReference>
<dbReference type="Proteomes" id="UP000018208">
    <property type="component" value="Unassembled WGS sequence"/>
</dbReference>
<reference evidence="3" key="2">
    <citation type="submission" date="2020-12" db="EMBL/GenBank/DDBJ databases">
        <title>New Spironucleus salmonicida genome in near-complete chromosomes.</title>
        <authorList>
            <person name="Xu F."/>
            <person name="Kurt Z."/>
            <person name="Jimenez-Gonzalez A."/>
            <person name="Astvaldsson A."/>
            <person name="Andersson J.O."/>
            <person name="Svard S.G."/>
        </authorList>
    </citation>
    <scope>NUCLEOTIDE SEQUENCE</scope>
    <source>
        <strain evidence="3">ATCC 50377</strain>
    </source>
</reference>
<dbReference type="InterPro" id="IPR036427">
    <property type="entry name" value="Bromodomain-like_sf"/>
</dbReference>
<gene>
    <name evidence="2" type="ORF">SS50377_18557</name>
    <name evidence="3" type="ORF">SS50377_22250</name>
</gene>
<evidence type="ECO:0000256" key="1">
    <source>
        <dbReference type="ARBA" id="ARBA00023117"/>
    </source>
</evidence>
<proteinExistence type="predicted"/>
<name>V6LCT2_9EUKA</name>
<dbReference type="AlphaFoldDB" id="V6LCT2"/>
<evidence type="ECO:0000313" key="4">
    <source>
        <dbReference type="Proteomes" id="UP000018208"/>
    </source>
</evidence>
<sequence>MTLVDLAEIDCRTDDVKLQLVKLIESTIQLTSVKSQLPLASLLPYLVTLDDTAEFLSTFNYIPLDFAMIRIRLLSSYYNTFYTFIKDVQLALDHYEKIREPYGLPNIQQQAKDQITQGITNLPFTQFLHQPFDFQLLLENEPIESIKTLQINEVALFFNLLQDFDSDQITKIEQVCTQLKVVENDQVQLSKSVPRLSRKVIELTKSIAVPGQIETAKRRIKIADELSK</sequence>
<evidence type="ECO:0000313" key="3">
    <source>
        <dbReference type="EMBL" id="KAH0574635.1"/>
    </source>
</evidence>
<evidence type="ECO:0000313" key="2">
    <source>
        <dbReference type="EMBL" id="EST42257.1"/>
    </source>
</evidence>